<feature type="non-terminal residue" evidence="1">
    <location>
        <position position="145"/>
    </location>
</feature>
<dbReference type="EMBL" id="GEFM01002285">
    <property type="protein sequence ID" value="JAP73511.1"/>
    <property type="molecule type" value="mRNA"/>
</dbReference>
<feature type="non-terminal residue" evidence="1">
    <location>
        <position position="1"/>
    </location>
</feature>
<proteinExistence type="evidence at transcript level"/>
<dbReference type="AlphaFoldDB" id="A0A131Y6E7"/>
<protein>
    <submittedName>
        <fullName evidence="1">Putative tick transposon</fullName>
    </submittedName>
</protein>
<organism evidence="1">
    <name type="scientific">Ixodes ricinus</name>
    <name type="common">Common tick</name>
    <name type="synonym">Acarus ricinus</name>
    <dbReference type="NCBI Taxonomy" id="34613"/>
    <lineage>
        <taxon>Eukaryota</taxon>
        <taxon>Metazoa</taxon>
        <taxon>Ecdysozoa</taxon>
        <taxon>Arthropoda</taxon>
        <taxon>Chelicerata</taxon>
        <taxon>Arachnida</taxon>
        <taxon>Acari</taxon>
        <taxon>Parasitiformes</taxon>
        <taxon>Ixodida</taxon>
        <taxon>Ixodoidea</taxon>
        <taxon>Ixodidae</taxon>
        <taxon>Ixodinae</taxon>
        <taxon>Ixodes</taxon>
    </lineage>
</organism>
<name>A0A131Y6E7_IXORI</name>
<accession>A0A131Y6E7</accession>
<reference evidence="1" key="1">
    <citation type="submission" date="2016-02" db="EMBL/GenBank/DDBJ databases">
        <title>RNAseq analyses of the midgut from blood- or serum-fed Ixodes ricinus ticks.</title>
        <authorList>
            <person name="Perner J."/>
            <person name="Provaznik J."/>
            <person name="Schrenkova J."/>
            <person name="Urbanova V."/>
            <person name="Ribeiro J.M."/>
            <person name="Kopacek P."/>
        </authorList>
    </citation>
    <scope>NUCLEOTIDE SEQUENCE</scope>
    <source>
        <tissue evidence="1">Gut</tissue>
    </source>
</reference>
<evidence type="ECO:0000313" key="1">
    <source>
        <dbReference type="EMBL" id="JAP73511.1"/>
    </source>
</evidence>
<sequence>YIRSVLEYACTVCDPPTAVDRNKLERVQNLAARYVSGNYSRQLSVTSRKKSLGGESLETIKKKLRLKLFHDIYGCRTPCKLHVLPHYIYHRVDHEIIREYKCNTNQFKSPFFSPKPLANGTNCLRNFISVPLTIPQVNAKRKKHE</sequence>